<keyword evidence="4" id="KW-0456">Lyase</keyword>
<keyword evidence="7" id="KW-1185">Reference proteome</keyword>
<dbReference type="CDD" id="cd00452">
    <property type="entry name" value="KDPG_aldolase"/>
    <property type="match status" value="1"/>
</dbReference>
<protein>
    <submittedName>
        <fullName evidence="6">2-dehydro-3-deoxy-6-phosphogalactonate aldolase</fullName>
    </submittedName>
</protein>
<evidence type="ECO:0000256" key="1">
    <source>
        <dbReference type="ARBA" id="ARBA00004761"/>
    </source>
</evidence>
<dbReference type="NCBIfam" id="NF006600">
    <property type="entry name" value="PRK09140.1"/>
    <property type="match status" value="1"/>
</dbReference>
<dbReference type="GO" id="GO:0016829">
    <property type="term" value="F:lyase activity"/>
    <property type="evidence" value="ECO:0007669"/>
    <property type="project" value="UniProtKB-KW"/>
</dbReference>
<dbReference type="Proteomes" id="UP000307999">
    <property type="component" value="Unassembled WGS sequence"/>
</dbReference>
<dbReference type="PANTHER" id="PTHR30246">
    <property type="entry name" value="2-KETO-3-DEOXY-6-PHOSPHOGLUCONATE ALDOLASE"/>
    <property type="match status" value="1"/>
</dbReference>
<dbReference type="InterPro" id="IPR013785">
    <property type="entry name" value="Aldolase_TIM"/>
</dbReference>
<name>A0A4V5NTY2_9GAMM</name>
<dbReference type="EMBL" id="SWDB01000035">
    <property type="protein sequence ID" value="TKB43669.1"/>
    <property type="molecule type" value="Genomic_DNA"/>
</dbReference>
<evidence type="ECO:0000256" key="5">
    <source>
        <dbReference type="ARBA" id="ARBA00023277"/>
    </source>
</evidence>
<dbReference type="RefSeq" id="WP_136736980.1">
    <property type="nucleotide sequence ID" value="NZ_SWDB01000035.1"/>
</dbReference>
<dbReference type="SUPFAM" id="SSF51569">
    <property type="entry name" value="Aldolase"/>
    <property type="match status" value="1"/>
</dbReference>
<reference evidence="6 7" key="1">
    <citation type="submission" date="2019-04" db="EMBL/GenBank/DDBJ databases">
        <title>Thalassotalea guangxiensis sp. nov., isolated from sediment of the coastal wetland.</title>
        <authorList>
            <person name="Zheng S."/>
            <person name="Zhang D."/>
        </authorList>
    </citation>
    <scope>NUCLEOTIDE SEQUENCE [LARGE SCALE GENOMIC DNA]</scope>
    <source>
        <strain evidence="6 7">ZS-4</strain>
    </source>
</reference>
<comment type="similarity">
    <text evidence="2">Belongs to the KHG/KDPG aldolase family.</text>
</comment>
<dbReference type="OrthoDB" id="8590323at2"/>
<evidence type="ECO:0000313" key="6">
    <source>
        <dbReference type="EMBL" id="TKB43669.1"/>
    </source>
</evidence>
<dbReference type="Pfam" id="PF01081">
    <property type="entry name" value="Aldolase"/>
    <property type="match status" value="1"/>
</dbReference>
<organism evidence="6 7">
    <name type="scientific">Thalassotalea mangrovi</name>
    <dbReference type="NCBI Taxonomy" id="2572245"/>
    <lineage>
        <taxon>Bacteria</taxon>
        <taxon>Pseudomonadati</taxon>
        <taxon>Pseudomonadota</taxon>
        <taxon>Gammaproteobacteria</taxon>
        <taxon>Alteromonadales</taxon>
        <taxon>Colwelliaceae</taxon>
        <taxon>Thalassotalea</taxon>
    </lineage>
</organism>
<sequence>MTIDLTKHLPLISIIRGVTPDNVIAVGQALVEEGFTMIEVPLNSPDALTSIKKLVAEFGTAKYLIGAGTVTNAELARQVIATGANLIVTPNCDPQVIALAVASGCATFPGVVTPTEAFNALHAGATGLKLFPVSMVGIEGMKAMLSVFPKGTGVYPVGGISASVESMKPYLDAGAAGFGLGSALYKPGMSIEQVRENARQFVTHYRASITD</sequence>
<evidence type="ECO:0000256" key="3">
    <source>
        <dbReference type="ARBA" id="ARBA00011233"/>
    </source>
</evidence>
<dbReference type="Gene3D" id="3.20.20.70">
    <property type="entry name" value="Aldolase class I"/>
    <property type="match status" value="1"/>
</dbReference>
<comment type="caution">
    <text evidence="6">The sequence shown here is derived from an EMBL/GenBank/DDBJ whole genome shotgun (WGS) entry which is preliminary data.</text>
</comment>
<proteinExistence type="inferred from homology"/>
<comment type="subunit">
    <text evidence="3">Homotrimer.</text>
</comment>
<evidence type="ECO:0000256" key="2">
    <source>
        <dbReference type="ARBA" id="ARBA00006906"/>
    </source>
</evidence>
<dbReference type="InterPro" id="IPR000887">
    <property type="entry name" value="Aldlse_KDPG_KHG"/>
</dbReference>
<accession>A0A4V5NTY2</accession>
<dbReference type="AlphaFoldDB" id="A0A4V5NTY2"/>
<comment type="pathway">
    <text evidence="1">Carbohydrate acid metabolism.</text>
</comment>
<keyword evidence="5" id="KW-0119">Carbohydrate metabolism</keyword>
<evidence type="ECO:0000313" key="7">
    <source>
        <dbReference type="Proteomes" id="UP000307999"/>
    </source>
</evidence>
<evidence type="ECO:0000256" key="4">
    <source>
        <dbReference type="ARBA" id="ARBA00023239"/>
    </source>
</evidence>
<gene>
    <name evidence="6" type="ORF">E8M12_14455</name>
</gene>
<dbReference type="PANTHER" id="PTHR30246:SF1">
    <property type="entry name" value="2-DEHYDRO-3-DEOXY-6-PHOSPHOGALACTONATE ALDOLASE-RELATED"/>
    <property type="match status" value="1"/>
</dbReference>